<reference evidence="2" key="1">
    <citation type="journal article" date="2022" name="bioRxiv">
        <title>Sequencing and chromosome-scale assembly of the giantPleurodeles waltlgenome.</title>
        <authorList>
            <person name="Brown T."/>
            <person name="Elewa A."/>
            <person name="Iarovenko S."/>
            <person name="Subramanian E."/>
            <person name="Araus A.J."/>
            <person name="Petzold A."/>
            <person name="Susuki M."/>
            <person name="Suzuki K.-i.T."/>
            <person name="Hayashi T."/>
            <person name="Toyoda A."/>
            <person name="Oliveira C."/>
            <person name="Osipova E."/>
            <person name="Leigh N.D."/>
            <person name="Simon A."/>
            <person name="Yun M.H."/>
        </authorList>
    </citation>
    <scope>NUCLEOTIDE SEQUENCE</scope>
    <source>
        <strain evidence="2">20211129_DDA</strain>
        <tissue evidence="2">Liver</tissue>
    </source>
</reference>
<proteinExistence type="predicted"/>
<keyword evidence="3" id="KW-1185">Reference proteome</keyword>
<sequence length="142" mass="15356">MGKAEQRQAKISFEGGRRKGGAAALQSEQEGRSQARENNKGQAGGCSTAKKNGDLDERRDGDLEGKGNSDSEGYRNNCAGTLEGEDLTSEISQDAGKATQVSDAMEEEKDDESWQEEWWTPPAEVEMSAKTLESFGYGGNTR</sequence>
<dbReference type="Proteomes" id="UP001066276">
    <property type="component" value="Chromosome 1_2"/>
</dbReference>
<accession>A0AAV7W8R5</accession>
<feature type="region of interest" description="Disordered" evidence="1">
    <location>
        <begin position="1"/>
        <end position="127"/>
    </location>
</feature>
<name>A0AAV7W8R5_PLEWA</name>
<feature type="compositionally biased region" description="Basic and acidic residues" evidence="1">
    <location>
        <begin position="51"/>
        <end position="73"/>
    </location>
</feature>
<evidence type="ECO:0000313" key="3">
    <source>
        <dbReference type="Proteomes" id="UP001066276"/>
    </source>
</evidence>
<comment type="caution">
    <text evidence="2">The sequence shown here is derived from an EMBL/GenBank/DDBJ whole genome shotgun (WGS) entry which is preliminary data.</text>
</comment>
<gene>
    <name evidence="2" type="ORF">NDU88_004322</name>
</gene>
<protein>
    <submittedName>
        <fullName evidence="2">Uncharacterized protein</fullName>
    </submittedName>
</protein>
<feature type="compositionally biased region" description="Basic and acidic residues" evidence="1">
    <location>
        <begin position="29"/>
        <end position="39"/>
    </location>
</feature>
<dbReference type="AlphaFoldDB" id="A0AAV7W8R5"/>
<organism evidence="2 3">
    <name type="scientific">Pleurodeles waltl</name>
    <name type="common">Iberian ribbed newt</name>
    <dbReference type="NCBI Taxonomy" id="8319"/>
    <lineage>
        <taxon>Eukaryota</taxon>
        <taxon>Metazoa</taxon>
        <taxon>Chordata</taxon>
        <taxon>Craniata</taxon>
        <taxon>Vertebrata</taxon>
        <taxon>Euteleostomi</taxon>
        <taxon>Amphibia</taxon>
        <taxon>Batrachia</taxon>
        <taxon>Caudata</taxon>
        <taxon>Salamandroidea</taxon>
        <taxon>Salamandridae</taxon>
        <taxon>Pleurodelinae</taxon>
        <taxon>Pleurodeles</taxon>
    </lineage>
</organism>
<feature type="compositionally biased region" description="Acidic residues" evidence="1">
    <location>
        <begin position="104"/>
        <end position="115"/>
    </location>
</feature>
<evidence type="ECO:0000256" key="1">
    <source>
        <dbReference type="SAM" id="MobiDB-lite"/>
    </source>
</evidence>
<evidence type="ECO:0000313" key="2">
    <source>
        <dbReference type="EMBL" id="KAJ1208943.1"/>
    </source>
</evidence>
<dbReference type="EMBL" id="JANPWB010000002">
    <property type="protein sequence ID" value="KAJ1208943.1"/>
    <property type="molecule type" value="Genomic_DNA"/>
</dbReference>